<evidence type="ECO:0008006" key="4">
    <source>
        <dbReference type="Google" id="ProtNLM"/>
    </source>
</evidence>
<gene>
    <name evidence="2" type="ORF">DUNSADRAFT_9769</name>
</gene>
<protein>
    <recommendedName>
        <fullName evidence="4">Encoded protein</fullName>
    </recommendedName>
</protein>
<evidence type="ECO:0000313" key="3">
    <source>
        <dbReference type="Proteomes" id="UP000815325"/>
    </source>
</evidence>
<evidence type="ECO:0000256" key="1">
    <source>
        <dbReference type="SAM" id="MobiDB-lite"/>
    </source>
</evidence>
<feature type="compositionally biased region" description="Low complexity" evidence="1">
    <location>
        <begin position="89"/>
        <end position="107"/>
    </location>
</feature>
<reference evidence="2" key="1">
    <citation type="submission" date="2017-08" db="EMBL/GenBank/DDBJ databases">
        <authorList>
            <person name="Polle J.E."/>
            <person name="Barry K."/>
            <person name="Cushman J."/>
            <person name="Schmutz J."/>
            <person name="Tran D."/>
            <person name="Hathwaick L.T."/>
            <person name="Yim W.C."/>
            <person name="Jenkins J."/>
            <person name="Mckie-Krisberg Z.M."/>
            <person name="Prochnik S."/>
            <person name="Lindquist E."/>
            <person name="Dockter R.B."/>
            <person name="Adam C."/>
            <person name="Molina H."/>
            <person name="Bunkerborg J."/>
            <person name="Jin E."/>
            <person name="Buchheim M."/>
            <person name="Magnuson J."/>
        </authorList>
    </citation>
    <scope>NUCLEOTIDE SEQUENCE</scope>
    <source>
        <strain evidence="2">CCAP 19/18</strain>
    </source>
</reference>
<comment type="caution">
    <text evidence="2">The sequence shown here is derived from an EMBL/GenBank/DDBJ whole genome shotgun (WGS) entry which is preliminary data.</text>
</comment>
<name>A0ABQ7GGQ2_DUNSA</name>
<proteinExistence type="predicted"/>
<organism evidence="2 3">
    <name type="scientific">Dunaliella salina</name>
    <name type="common">Green alga</name>
    <name type="synonym">Protococcus salinus</name>
    <dbReference type="NCBI Taxonomy" id="3046"/>
    <lineage>
        <taxon>Eukaryota</taxon>
        <taxon>Viridiplantae</taxon>
        <taxon>Chlorophyta</taxon>
        <taxon>core chlorophytes</taxon>
        <taxon>Chlorophyceae</taxon>
        <taxon>CS clade</taxon>
        <taxon>Chlamydomonadales</taxon>
        <taxon>Dunaliellaceae</taxon>
        <taxon>Dunaliella</taxon>
    </lineage>
</organism>
<sequence length="107" mass="11468">MRTLENPAQGDDLSSQPLTIETKALRSKSFNEVCRNSPFPLSTKRDGQSLKTRPTSLDLLQLSLTNSAGQQGLGPDGASLTLKKLTQWPRSPSGGSIFSPSPRVSNA</sequence>
<keyword evidence="3" id="KW-1185">Reference proteome</keyword>
<accession>A0ABQ7GGQ2</accession>
<evidence type="ECO:0000313" key="2">
    <source>
        <dbReference type="EMBL" id="KAF5833784.1"/>
    </source>
</evidence>
<dbReference type="EMBL" id="MU069791">
    <property type="protein sequence ID" value="KAF5833784.1"/>
    <property type="molecule type" value="Genomic_DNA"/>
</dbReference>
<dbReference type="Proteomes" id="UP000815325">
    <property type="component" value="Unassembled WGS sequence"/>
</dbReference>
<feature type="region of interest" description="Disordered" evidence="1">
    <location>
        <begin position="86"/>
        <end position="107"/>
    </location>
</feature>